<feature type="transmembrane region" description="Helical" evidence="1">
    <location>
        <begin position="20"/>
        <end position="40"/>
    </location>
</feature>
<proteinExistence type="predicted"/>
<dbReference type="OrthoDB" id="6535212at2"/>
<evidence type="ECO:0008006" key="4">
    <source>
        <dbReference type="Google" id="ProtNLM"/>
    </source>
</evidence>
<dbReference type="Gene3D" id="2.40.10.120">
    <property type="match status" value="1"/>
</dbReference>
<dbReference type="KEGG" id="sod:Sant_0036"/>
<dbReference type="Proteomes" id="UP000019028">
    <property type="component" value="Chromosome"/>
</dbReference>
<dbReference type="EMBL" id="CP006569">
    <property type="protein sequence ID" value="AHF75153.1"/>
    <property type="molecule type" value="Genomic_DNA"/>
</dbReference>
<evidence type="ECO:0000256" key="1">
    <source>
        <dbReference type="SAM" id="Phobius"/>
    </source>
</evidence>
<protein>
    <recommendedName>
        <fullName evidence="4">Serine protease</fullName>
    </recommendedName>
</protein>
<accession>W0HSN2</accession>
<dbReference type="InterPro" id="IPR009003">
    <property type="entry name" value="Peptidase_S1_PA"/>
</dbReference>
<keyword evidence="1" id="KW-1133">Transmembrane helix</keyword>
<keyword evidence="1" id="KW-0472">Membrane</keyword>
<dbReference type="RefSeq" id="WP_051440060.1">
    <property type="nucleotide sequence ID" value="NZ_CP006569.1"/>
</dbReference>
<evidence type="ECO:0000313" key="3">
    <source>
        <dbReference type="Proteomes" id="UP000019028"/>
    </source>
</evidence>
<gene>
    <name evidence="2" type="ORF">Sant_0036</name>
</gene>
<keyword evidence="3" id="KW-1185">Reference proteome</keyword>
<sequence>MAYCDIHLIYLYLVELFMKSFLFVIVLSLLLSGCSAVGHYNVDKTASDKADFHFVGIPVLAGAIGSSFPINEQYSLTAGHVAKVMMVRVKAYNPICDVAIIYHDNKGRTLPRLEAATKGEQLNMYGYNAYTAMPTSSSGTVQEFGWWKQPGTSCLMGLSNAGGIQGMSGGPVYGKDGAIIGVLTATHPKRRQTIFVPFQNIAQWVAQEINDPQFAMRNGVSGEKDALAIASATSPETTAAATSANPVAKPVL</sequence>
<dbReference type="AlphaFoldDB" id="W0HSN2"/>
<dbReference type="PATRIC" id="fig|1239307.3.peg.38"/>
<organism evidence="2 3">
    <name type="scientific">Sodalis praecaptivus</name>
    <dbReference type="NCBI Taxonomy" id="1239307"/>
    <lineage>
        <taxon>Bacteria</taxon>
        <taxon>Pseudomonadati</taxon>
        <taxon>Pseudomonadota</taxon>
        <taxon>Gammaproteobacteria</taxon>
        <taxon>Enterobacterales</taxon>
        <taxon>Bruguierivoracaceae</taxon>
        <taxon>Sodalis</taxon>
    </lineage>
</organism>
<keyword evidence="1" id="KW-0812">Transmembrane</keyword>
<dbReference type="SUPFAM" id="SSF50494">
    <property type="entry name" value="Trypsin-like serine proteases"/>
    <property type="match status" value="1"/>
</dbReference>
<name>W0HSN2_9GAMM</name>
<evidence type="ECO:0000313" key="2">
    <source>
        <dbReference type="EMBL" id="AHF75153.1"/>
    </source>
</evidence>
<reference evidence="2 3" key="1">
    <citation type="journal article" date="2014" name="Genome Biol. Evol.">
        <title>Genome degeneration and adaptation in a nascent stage of symbiosis.</title>
        <authorList>
            <person name="Oakeson K.F."/>
            <person name="Gil R."/>
            <person name="Clayton A.L."/>
            <person name="Dunn D.M."/>
            <person name="von Niederhausern A.C."/>
            <person name="Hamil C."/>
            <person name="Aoyagi A."/>
            <person name="Duval B."/>
            <person name="Baca A."/>
            <person name="Silva F.J."/>
            <person name="Vallier A."/>
            <person name="Jackson D.G."/>
            <person name="Latorre A."/>
            <person name="Weiss R.B."/>
            <person name="Heddi A."/>
            <person name="Moya A."/>
            <person name="Dale C."/>
        </authorList>
    </citation>
    <scope>NUCLEOTIDE SEQUENCE [LARGE SCALE GENOMIC DNA]</scope>
    <source>
        <strain evidence="2 3">HS1</strain>
    </source>
</reference>
<dbReference type="HOGENOM" id="CLU_096482_0_0_6"/>